<name>A0ACC0BIE7_CATRO</name>
<reference evidence="2" key="1">
    <citation type="journal article" date="2023" name="Nat. Plants">
        <title>Single-cell RNA sequencing provides a high-resolution roadmap for understanding the multicellular compartmentation of specialized metabolism.</title>
        <authorList>
            <person name="Sun S."/>
            <person name="Shen X."/>
            <person name="Li Y."/>
            <person name="Li Y."/>
            <person name="Wang S."/>
            <person name="Li R."/>
            <person name="Zhang H."/>
            <person name="Shen G."/>
            <person name="Guo B."/>
            <person name="Wei J."/>
            <person name="Xu J."/>
            <person name="St-Pierre B."/>
            <person name="Chen S."/>
            <person name="Sun C."/>
        </authorList>
    </citation>
    <scope>NUCLEOTIDE SEQUENCE [LARGE SCALE GENOMIC DNA]</scope>
</reference>
<keyword evidence="2" id="KW-1185">Reference proteome</keyword>
<accession>A0ACC0BIE7</accession>
<gene>
    <name evidence="1" type="ORF">M9H77_12736</name>
</gene>
<evidence type="ECO:0000313" key="1">
    <source>
        <dbReference type="EMBL" id="KAI5672372.1"/>
    </source>
</evidence>
<dbReference type="EMBL" id="CM044703">
    <property type="protein sequence ID" value="KAI5672372.1"/>
    <property type="molecule type" value="Genomic_DNA"/>
</dbReference>
<sequence>MQKKVPLKGLENVKLQATLDIANPRPQEALVNTLPKVGGNFSAWAKGIPTIYQGWSVWQDRPGDKIDLVFDSSNWWKTSGHLIEKYACLFLQNRLFYHRKEVDEVLHQNVEWSIAPWGSNIETTMRTNLPFFIREISGIPSNMPHLIS</sequence>
<protein>
    <submittedName>
        <fullName evidence="1">Uncharacterized protein</fullName>
    </submittedName>
</protein>
<evidence type="ECO:0000313" key="2">
    <source>
        <dbReference type="Proteomes" id="UP001060085"/>
    </source>
</evidence>
<organism evidence="1 2">
    <name type="scientific">Catharanthus roseus</name>
    <name type="common">Madagascar periwinkle</name>
    <name type="synonym">Vinca rosea</name>
    <dbReference type="NCBI Taxonomy" id="4058"/>
    <lineage>
        <taxon>Eukaryota</taxon>
        <taxon>Viridiplantae</taxon>
        <taxon>Streptophyta</taxon>
        <taxon>Embryophyta</taxon>
        <taxon>Tracheophyta</taxon>
        <taxon>Spermatophyta</taxon>
        <taxon>Magnoliopsida</taxon>
        <taxon>eudicotyledons</taxon>
        <taxon>Gunneridae</taxon>
        <taxon>Pentapetalae</taxon>
        <taxon>asterids</taxon>
        <taxon>lamiids</taxon>
        <taxon>Gentianales</taxon>
        <taxon>Apocynaceae</taxon>
        <taxon>Rauvolfioideae</taxon>
        <taxon>Vinceae</taxon>
        <taxon>Catharanthinae</taxon>
        <taxon>Catharanthus</taxon>
    </lineage>
</organism>
<proteinExistence type="predicted"/>
<dbReference type="Proteomes" id="UP001060085">
    <property type="component" value="Linkage Group LG03"/>
</dbReference>
<comment type="caution">
    <text evidence="1">The sequence shown here is derived from an EMBL/GenBank/DDBJ whole genome shotgun (WGS) entry which is preliminary data.</text>
</comment>